<dbReference type="RefSeq" id="WP_074699362.1">
    <property type="nucleotide sequence ID" value="NZ_CP018863.1"/>
</dbReference>
<gene>
    <name evidence="2" type="ORF">SAMN04489742_0846</name>
</gene>
<keyword evidence="3" id="KW-1185">Reference proteome</keyword>
<dbReference type="SUPFAM" id="SSF50969">
    <property type="entry name" value="YVTN repeat-like/Quinoprotein amine dehydrogenase"/>
    <property type="match status" value="1"/>
</dbReference>
<protein>
    <recommendedName>
        <fullName evidence="4">Secreted protein</fullName>
    </recommendedName>
</protein>
<dbReference type="OrthoDB" id="3250815at2"/>
<organism evidence="2 3">
    <name type="scientific">Crystallibacter crystallopoietes</name>
    <dbReference type="NCBI Taxonomy" id="37928"/>
    <lineage>
        <taxon>Bacteria</taxon>
        <taxon>Bacillati</taxon>
        <taxon>Actinomycetota</taxon>
        <taxon>Actinomycetes</taxon>
        <taxon>Micrococcales</taxon>
        <taxon>Micrococcaceae</taxon>
        <taxon>Crystallibacter</taxon>
    </lineage>
</organism>
<reference evidence="2 3" key="1">
    <citation type="submission" date="2016-10" db="EMBL/GenBank/DDBJ databases">
        <authorList>
            <person name="de Groot N.N."/>
        </authorList>
    </citation>
    <scope>NUCLEOTIDE SEQUENCE [LARGE SCALE GENOMIC DNA]</scope>
    <source>
        <strain evidence="2 3">DSM 20117</strain>
    </source>
</reference>
<dbReference type="STRING" id="37928.SAMN04489742_0846"/>
<dbReference type="NCBIfam" id="NF038015">
    <property type="entry name" value="AztD"/>
    <property type="match status" value="1"/>
</dbReference>
<feature type="chain" id="PRO_5039119929" description="Secreted protein" evidence="1">
    <location>
        <begin position="31"/>
        <end position="417"/>
    </location>
</feature>
<dbReference type="EMBL" id="FNKH01000002">
    <property type="protein sequence ID" value="SDQ36973.1"/>
    <property type="molecule type" value="Genomic_DNA"/>
</dbReference>
<accession>A0A1H1ABB6</accession>
<sequence length="417" mass="43800">MHSPTAPSRRLIWLTAPLAFTLLTSCGAAAAGPEPAGSPAADPIAKFDVVELGEAAPRLTVTYDGGVMVLDGASLQLLETVKLDGFNRLSPAGDGRHVIISTGSAFKVLDSGSWSEAHGDHAHHYATTPSLTNIQFEADEPGHVVSHAGRTVLFSDGSGVIESFDSAQLADGQPETDIYTAAEAHHGVAVELKNGSMLLTIGNSTSGSGLALLDQDRREITRNEQCPGVHGEATAADEAVTVGCENGALVYRDGKISKVDSPDNYGRMGNQKGSEESAVVLADYKTDPDAELERPERIALIDTSNNTLDLVELGTSYSFRSLGRGPHGEALVLGTDGSLHVIDPDSGVVTARIPVIDEWEEPVEWQQPRPTLAVQGHTAYVTEPGSSSIHAVDLESGDVIESAKLPYVPNELTGAGE</sequence>
<evidence type="ECO:0000256" key="1">
    <source>
        <dbReference type="SAM" id="SignalP"/>
    </source>
</evidence>
<feature type="signal peptide" evidence="1">
    <location>
        <begin position="1"/>
        <end position="30"/>
    </location>
</feature>
<keyword evidence="1" id="KW-0732">Signal</keyword>
<evidence type="ECO:0000313" key="2">
    <source>
        <dbReference type="EMBL" id="SDQ36973.1"/>
    </source>
</evidence>
<dbReference type="AlphaFoldDB" id="A0A1H1ABB6"/>
<proteinExistence type="predicted"/>
<dbReference type="InterPro" id="IPR015943">
    <property type="entry name" value="WD40/YVTN_repeat-like_dom_sf"/>
</dbReference>
<name>A0A1H1ABB6_9MICC</name>
<dbReference type="InterPro" id="IPR011044">
    <property type="entry name" value="Quino_amine_DH_bsu"/>
</dbReference>
<evidence type="ECO:0000313" key="3">
    <source>
        <dbReference type="Proteomes" id="UP000181917"/>
    </source>
</evidence>
<dbReference type="KEGG" id="acry:AC20117_13090"/>
<dbReference type="Gene3D" id="2.130.10.10">
    <property type="entry name" value="YVTN repeat-like/Quinoprotein amine dehydrogenase"/>
    <property type="match status" value="2"/>
</dbReference>
<dbReference type="Proteomes" id="UP000181917">
    <property type="component" value="Unassembled WGS sequence"/>
</dbReference>
<dbReference type="InterPro" id="IPR047697">
    <property type="entry name" value="AztD-like"/>
</dbReference>
<evidence type="ECO:0008006" key="4">
    <source>
        <dbReference type="Google" id="ProtNLM"/>
    </source>
</evidence>